<sequence>MAIKMRLQRFGVHKRPFYRVVASESKNARDGKFLEILGTYDTILDIVELDHNKIQKWLSNGAQPTKTVKKVFKKSKFVAKTNTKVEK</sequence>
<dbReference type="SUPFAM" id="SSF54565">
    <property type="entry name" value="Ribosomal protein S16"/>
    <property type="match status" value="1"/>
</dbReference>
<proteinExistence type="inferred from homology"/>
<dbReference type="AlphaFoldDB" id="A0A4P6MD02"/>
<dbReference type="GO" id="GO:0003735">
    <property type="term" value="F:structural constituent of ribosome"/>
    <property type="evidence" value="ECO:0007669"/>
    <property type="project" value="InterPro"/>
</dbReference>
<dbReference type="PANTHER" id="PTHR12919">
    <property type="entry name" value="30S RIBOSOMAL PROTEIN S16"/>
    <property type="match status" value="1"/>
</dbReference>
<dbReference type="GO" id="GO:0006412">
    <property type="term" value="P:translation"/>
    <property type="evidence" value="ECO:0007669"/>
    <property type="project" value="UniProtKB-UniRule"/>
</dbReference>
<dbReference type="Proteomes" id="UP000289726">
    <property type="component" value="Chromosome"/>
</dbReference>
<keyword evidence="2 3" id="KW-0687">Ribonucleoprotein</keyword>
<protein>
    <recommendedName>
        <fullName evidence="3">Small ribosomal subunit protein bS16</fullName>
    </recommendedName>
</protein>
<comment type="similarity">
    <text evidence="3">Belongs to the bacterial ribosomal protein bS16 family.</text>
</comment>
<evidence type="ECO:0000313" key="4">
    <source>
        <dbReference type="EMBL" id="QBF23818.1"/>
    </source>
</evidence>
<keyword evidence="1 3" id="KW-0689">Ribosomal protein</keyword>
<dbReference type="InterPro" id="IPR023803">
    <property type="entry name" value="Ribosomal_bS16_dom_sf"/>
</dbReference>
<accession>A0A4P6MD02</accession>
<dbReference type="InterPro" id="IPR000307">
    <property type="entry name" value="Ribosomal_bS16"/>
</dbReference>
<evidence type="ECO:0000313" key="5">
    <source>
        <dbReference type="Proteomes" id="UP000289726"/>
    </source>
</evidence>
<gene>
    <name evidence="3 4" type="primary">rpsP</name>
    <name evidence="4" type="ORF">EXT02_01230</name>
</gene>
<evidence type="ECO:0000256" key="1">
    <source>
        <dbReference type="ARBA" id="ARBA00022980"/>
    </source>
</evidence>
<dbReference type="GO" id="GO:0005737">
    <property type="term" value="C:cytoplasm"/>
    <property type="evidence" value="ECO:0007669"/>
    <property type="project" value="UniProtKB-ARBA"/>
</dbReference>
<dbReference type="GO" id="GO:0015935">
    <property type="term" value="C:small ribosomal subunit"/>
    <property type="evidence" value="ECO:0007669"/>
    <property type="project" value="TreeGrafter"/>
</dbReference>
<dbReference type="Pfam" id="PF00886">
    <property type="entry name" value="Ribosomal_S16"/>
    <property type="match status" value="1"/>
</dbReference>
<dbReference type="NCBIfam" id="TIGR00002">
    <property type="entry name" value="S16"/>
    <property type="match status" value="1"/>
</dbReference>
<dbReference type="PANTHER" id="PTHR12919:SF20">
    <property type="entry name" value="SMALL RIBOSOMAL SUBUNIT PROTEIN BS16M"/>
    <property type="match status" value="1"/>
</dbReference>
<keyword evidence="5" id="KW-1185">Reference proteome</keyword>
<dbReference type="Gene3D" id="3.30.1320.10">
    <property type="match status" value="1"/>
</dbReference>
<dbReference type="HAMAP" id="MF_00385">
    <property type="entry name" value="Ribosomal_bS16"/>
    <property type="match status" value="1"/>
</dbReference>
<reference evidence="4 5" key="1">
    <citation type="submission" date="2019-02" db="EMBL/GenBank/DDBJ databases">
        <title>Draft Genome Sequence of Maize Bushy Stunt-like Phytoplasma group 16SrI-B (Aster yellows) in South Africa.</title>
        <authorList>
            <person name="Coetzee B."/>
            <person name="Douglas-Smit N."/>
            <person name="Maree H.J."/>
            <person name="Burger J.T."/>
            <person name="Kruger K."/>
            <person name="Pietersen G."/>
        </authorList>
    </citation>
    <scope>NUCLEOTIDE SEQUENCE [LARGE SCALE GENOMIC DNA]</scope>
    <source>
        <strain evidence="4 5">De Villa</strain>
    </source>
</reference>
<dbReference type="RefSeq" id="WP_130427593.1">
    <property type="nucleotide sequence ID" value="NZ_CP035949.1"/>
</dbReference>
<evidence type="ECO:0000256" key="3">
    <source>
        <dbReference type="HAMAP-Rule" id="MF_00385"/>
    </source>
</evidence>
<evidence type="ECO:0000256" key="2">
    <source>
        <dbReference type="ARBA" id="ARBA00023274"/>
    </source>
</evidence>
<dbReference type="EMBL" id="CP035949">
    <property type="protein sequence ID" value="QBF23818.1"/>
    <property type="molecule type" value="Genomic_DNA"/>
</dbReference>
<organism evidence="4 5">
    <name type="scientific">'Catharanthus roseus' aster yellows phytoplasma</name>
    <dbReference type="NCBI Taxonomy" id="1193712"/>
    <lineage>
        <taxon>Bacteria</taxon>
        <taxon>Bacillati</taxon>
        <taxon>Mycoplasmatota</taxon>
        <taxon>Mollicutes</taxon>
        <taxon>Acholeplasmatales</taxon>
        <taxon>Acholeplasmataceae</taxon>
        <taxon>Candidatus Phytoplasma</taxon>
        <taxon>16SrI (Aster yellows group)</taxon>
    </lineage>
</organism>
<name>A0A4P6MD02_9MOLU</name>